<sequence>MSPERRLTEGQILTVENVLRKAKCGDLIKGQTLISIKAEASIEDACEILTKEK</sequence>
<feature type="non-terminal residue" evidence="1">
    <location>
        <position position="53"/>
    </location>
</feature>
<organism evidence="1 2">
    <name type="scientific">Sphaeroforma arctica JP610</name>
    <dbReference type="NCBI Taxonomy" id="667725"/>
    <lineage>
        <taxon>Eukaryota</taxon>
        <taxon>Ichthyosporea</taxon>
        <taxon>Ichthyophonida</taxon>
        <taxon>Sphaeroforma</taxon>
    </lineage>
</organism>
<dbReference type="RefSeq" id="XP_014146083.1">
    <property type="nucleotide sequence ID" value="XM_014290608.1"/>
</dbReference>
<gene>
    <name evidence="1" type="ORF">SARC_15268</name>
</gene>
<evidence type="ECO:0000313" key="2">
    <source>
        <dbReference type="Proteomes" id="UP000054560"/>
    </source>
</evidence>
<keyword evidence="2" id="KW-1185">Reference proteome</keyword>
<proteinExistence type="predicted"/>
<name>A0A0L0F6J0_9EUKA</name>
<dbReference type="GeneID" id="25915772"/>
<accession>A0A0L0F6J0</accession>
<reference evidence="1 2" key="1">
    <citation type="submission" date="2011-02" db="EMBL/GenBank/DDBJ databases">
        <title>The Genome Sequence of Sphaeroforma arctica JP610.</title>
        <authorList>
            <consortium name="The Broad Institute Genome Sequencing Platform"/>
            <person name="Russ C."/>
            <person name="Cuomo C."/>
            <person name="Young S.K."/>
            <person name="Zeng Q."/>
            <person name="Gargeya S."/>
            <person name="Alvarado L."/>
            <person name="Berlin A."/>
            <person name="Chapman S.B."/>
            <person name="Chen Z."/>
            <person name="Freedman E."/>
            <person name="Gellesch M."/>
            <person name="Goldberg J."/>
            <person name="Griggs A."/>
            <person name="Gujja S."/>
            <person name="Heilman E."/>
            <person name="Heiman D."/>
            <person name="Howarth C."/>
            <person name="Mehta T."/>
            <person name="Neiman D."/>
            <person name="Pearson M."/>
            <person name="Roberts A."/>
            <person name="Saif S."/>
            <person name="Shea T."/>
            <person name="Shenoy N."/>
            <person name="Sisk P."/>
            <person name="Stolte C."/>
            <person name="Sykes S."/>
            <person name="White J."/>
            <person name="Yandava C."/>
            <person name="Burger G."/>
            <person name="Gray M.W."/>
            <person name="Holland P.W.H."/>
            <person name="King N."/>
            <person name="Lang F.B.F."/>
            <person name="Roger A.J."/>
            <person name="Ruiz-Trillo I."/>
            <person name="Haas B."/>
            <person name="Nusbaum C."/>
            <person name="Birren B."/>
        </authorList>
    </citation>
    <scope>NUCLEOTIDE SEQUENCE [LARGE SCALE GENOMIC DNA]</scope>
    <source>
        <strain evidence="1 2">JP610</strain>
    </source>
</reference>
<evidence type="ECO:0000313" key="1">
    <source>
        <dbReference type="EMBL" id="KNC72181.1"/>
    </source>
</evidence>
<dbReference type="EMBL" id="KQ247447">
    <property type="protein sequence ID" value="KNC72181.1"/>
    <property type="molecule type" value="Genomic_DNA"/>
</dbReference>
<protein>
    <submittedName>
        <fullName evidence="1">Uncharacterized protein</fullName>
    </submittedName>
</protein>
<dbReference type="Proteomes" id="UP000054560">
    <property type="component" value="Unassembled WGS sequence"/>
</dbReference>
<dbReference type="OrthoDB" id="449052at2759"/>
<dbReference type="AlphaFoldDB" id="A0A0L0F6J0"/>